<protein>
    <submittedName>
        <fullName evidence="1">Uncharacterized protein</fullName>
    </submittedName>
</protein>
<sequence>MVASIHKYWTPTWKKAADDTNLSELVKMAELSTVQSHVLNCKLYKILVENIDECSKVVSSEDVDKLHSKNKILHSKLTLVDKARSGAEYKLIKFEMIQMVCINARKRAEVKLKCAKIWLTLSTRSWLKP</sequence>
<dbReference type="EMBL" id="JBFOLJ010000006">
    <property type="protein sequence ID" value="KAL2529109.1"/>
    <property type="molecule type" value="Genomic_DNA"/>
</dbReference>
<reference evidence="2" key="1">
    <citation type="submission" date="2024-07" db="EMBL/GenBank/DDBJ databases">
        <title>Two chromosome-level genome assemblies of Korean endemic species Abeliophyllum distichum and Forsythia ovata (Oleaceae).</title>
        <authorList>
            <person name="Jang H."/>
        </authorList>
    </citation>
    <scope>NUCLEOTIDE SEQUENCE [LARGE SCALE GENOMIC DNA]</scope>
</reference>
<dbReference type="Proteomes" id="UP001604277">
    <property type="component" value="Unassembled WGS sequence"/>
</dbReference>
<dbReference type="AlphaFoldDB" id="A0ABD1UVL4"/>
<proteinExistence type="predicted"/>
<keyword evidence="2" id="KW-1185">Reference proteome</keyword>
<accession>A0ABD1UVL4</accession>
<evidence type="ECO:0000313" key="1">
    <source>
        <dbReference type="EMBL" id="KAL2529109.1"/>
    </source>
</evidence>
<evidence type="ECO:0000313" key="2">
    <source>
        <dbReference type="Proteomes" id="UP001604277"/>
    </source>
</evidence>
<name>A0ABD1UVL4_9LAMI</name>
<organism evidence="1 2">
    <name type="scientific">Forsythia ovata</name>
    <dbReference type="NCBI Taxonomy" id="205694"/>
    <lineage>
        <taxon>Eukaryota</taxon>
        <taxon>Viridiplantae</taxon>
        <taxon>Streptophyta</taxon>
        <taxon>Embryophyta</taxon>
        <taxon>Tracheophyta</taxon>
        <taxon>Spermatophyta</taxon>
        <taxon>Magnoliopsida</taxon>
        <taxon>eudicotyledons</taxon>
        <taxon>Gunneridae</taxon>
        <taxon>Pentapetalae</taxon>
        <taxon>asterids</taxon>
        <taxon>lamiids</taxon>
        <taxon>Lamiales</taxon>
        <taxon>Oleaceae</taxon>
        <taxon>Forsythieae</taxon>
        <taxon>Forsythia</taxon>
    </lineage>
</organism>
<comment type="caution">
    <text evidence="1">The sequence shown here is derived from an EMBL/GenBank/DDBJ whole genome shotgun (WGS) entry which is preliminary data.</text>
</comment>
<gene>
    <name evidence="1" type="ORF">Fot_21710</name>
</gene>